<keyword evidence="3 6" id="KW-0560">Oxidoreductase</keyword>
<evidence type="ECO:0000256" key="4">
    <source>
        <dbReference type="ARBA" id="ARBA00023033"/>
    </source>
</evidence>
<dbReference type="PANTHER" id="PTHR30011">
    <property type="entry name" value="ALKANESULFONATE MONOOXYGENASE-RELATED"/>
    <property type="match status" value="1"/>
</dbReference>
<proteinExistence type="predicted"/>
<dbReference type="AlphaFoldDB" id="A0A916JS51"/>
<gene>
    <name evidence="6" type="primary">ntaA_1</name>
    <name evidence="6" type="ORF">LEUCIP111803_00267</name>
</gene>
<dbReference type="Pfam" id="PF00296">
    <property type="entry name" value="Bac_luciferase"/>
    <property type="match status" value="1"/>
</dbReference>
<dbReference type="RefSeq" id="WP_218113931.1">
    <property type="nucleotide sequence ID" value="NZ_CAJVAP010000003.1"/>
</dbReference>
<dbReference type="PIRSF" id="PIRSF000337">
    <property type="entry name" value="NTA_MOA"/>
    <property type="match status" value="1"/>
</dbReference>
<feature type="domain" description="Luciferase-like" evidence="5">
    <location>
        <begin position="38"/>
        <end position="384"/>
    </location>
</feature>
<comment type="caution">
    <text evidence="6">The sequence shown here is derived from an EMBL/GenBank/DDBJ whole genome shotgun (WGS) entry which is preliminary data.</text>
</comment>
<evidence type="ECO:0000256" key="2">
    <source>
        <dbReference type="ARBA" id="ARBA00022643"/>
    </source>
</evidence>
<evidence type="ECO:0000313" key="6">
    <source>
        <dbReference type="EMBL" id="CAG7599077.1"/>
    </source>
</evidence>
<dbReference type="Proteomes" id="UP000693892">
    <property type="component" value="Unassembled WGS sequence"/>
</dbReference>
<evidence type="ECO:0000256" key="1">
    <source>
        <dbReference type="ARBA" id="ARBA00022630"/>
    </source>
</evidence>
<evidence type="ECO:0000313" key="7">
    <source>
        <dbReference type="Proteomes" id="UP000693892"/>
    </source>
</evidence>
<dbReference type="PANTHER" id="PTHR30011:SF16">
    <property type="entry name" value="C2H2 FINGER DOMAIN TRANSCRIPTION FACTOR (EUROFUNG)-RELATED"/>
    <property type="match status" value="1"/>
</dbReference>
<dbReference type="InterPro" id="IPR051260">
    <property type="entry name" value="Diverse_substr_monoxygenases"/>
</dbReference>
<keyword evidence="2" id="KW-0288">FMN</keyword>
<keyword evidence="4 6" id="KW-0503">Monooxygenase</keyword>
<evidence type="ECO:0000256" key="3">
    <source>
        <dbReference type="ARBA" id="ARBA00023002"/>
    </source>
</evidence>
<dbReference type="InterPro" id="IPR011251">
    <property type="entry name" value="Luciferase-like_dom"/>
</dbReference>
<evidence type="ECO:0000259" key="5">
    <source>
        <dbReference type="Pfam" id="PF00296"/>
    </source>
</evidence>
<dbReference type="InterPro" id="IPR016215">
    <property type="entry name" value="NTA_MOA"/>
</dbReference>
<dbReference type="EMBL" id="CAJVAP010000003">
    <property type="protein sequence ID" value="CAG7599077.1"/>
    <property type="molecule type" value="Genomic_DNA"/>
</dbReference>
<name>A0A916JS51_9MICO</name>
<reference evidence="6" key="1">
    <citation type="submission" date="2021-06" db="EMBL/GenBank/DDBJ databases">
        <authorList>
            <person name="Criscuolo A."/>
        </authorList>
    </citation>
    <scope>NUCLEOTIDE SEQUENCE</scope>
    <source>
        <strain evidence="6">CIP111803</strain>
    </source>
</reference>
<organism evidence="6 7">
    <name type="scientific">Leucobacter soli</name>
    <dbReference type="NCBI Taxonomy" id="2812850"/>
    <lineage>
        <taxon>Bacteria</taxon>
        <taxon>Bacillati</taxon>
        <taxon>Actinomycetota</taxon>
        <taxon>Actinomycetes</taxon>
        <taxon>Micrococcales</taxon>
        <taxon>Microbacteriaceae</taxon>
        <taxon>Leucobacter</taxon>
    </lineage>
</organism>
<keyword evidence="7" id="KW-1185">Reference proteome</keyword>
<dbReference type="NCBIfam" id="TIGR03860">
    <property type="entry name" value="FMN_nitrolo"/>
    <property type="match status" value="1"/>
</dbReference>
<dbReference type="GO" id="GO:0018529">
    <property type="term" value="F:nitrilotriacetate monooxygenase activity"/>
    <property type="evidence" value="ECO:0007669"/>
    <property type="project" value="UniProtKB-EC"/>
</dbReference>
<dbReference type="EC" id="1.14.14.10" evidence="6"/>
<sequence length="432" mass="48331">MSTRQMHLMAVCTAGPHMGSWLHPESENRYFEAEWWGGLARTLEQARFDAIFFADVQTFYAEEMMRKGGDLYLLDPVPLAASIAAQTERIGIGITMSTSLIEPYAIARSMQTLDVLSRGRMAWNVVTSSNHREARVYGREALPPKPERYDRADEAIEACMRLWESFPAEALVADQSQNLYIDPEKLVPVDYRGEHVATSGVLAIPQGPQGRPVIMQAGASPRGRDFAAKWSEIIFTYGHSAAGMRAFRADMERRFVAAGRRPEECRILPAVQAIVAETEEIARARQEYIFSLIDVDVSVSRAAEYIGYGLTALDPDSRIEDIDFTKVSRGGASDIFFNTMRDEGYTVGETAQRFSFNYLGPEFVGTPEQVADQMQEVFETWGIDGFILAPSVMPSSFEDFARMVVPLLQERGLVRSEYSGTTLREHLAQNEG</sequence>
<protein>
    <submittedName>
        <fullName evidence="6">Nitrilotriacetate monooxygenase component A</fullName>
        <ecNumber evidence="6">1.14.14.10</ecNumber>
    </submittedName>
</protein>
<keyword evidence="1" id="KW-0285">Flavoprotein</keyword>
<accession>A0A916JS51</accession>